<keyword evidence="2" id="KW-1185">Reference proteome</keyword>
<dbReference type="GO" id="GO:0046983">
    <property type="term" value="F:protein dimerization activity"/>
    <property type="evidence" value="ECO:0007669"/>
    <property type="project" value="InterPro"/>
</dbReference>
<dbReference type="Pfam" id="PF09388">
    <property type="entry name" value="SpoOE-like"/>
    <property type="match status" value="1"/>
</dbReference>
<dbReference type="PANTHER" id="PTHR41263:SF1">
    <property type="entry name" value="ASPARTYL-PHOSPHATE PHOSPHATASE YISI"/>
    <property type="match status" value="1"/>
</dbReference>
<dbReference type="RefSeq" id="WP_136380309.1">
    <property type="nucleotide sequence ID" value="NZ_SLUB01000027.1"/>
</dbReference>
<dbReference type="InterPro" id="IPR036638">
    <property type="entry name" value="HLH_DNA-bd_sf"/>
</dbReference>
<evidence type="ECO:0000313" key="2">
    <source>
        <dbReference type="Proteomes" id="UP000306477"/>
    </source>
</evidence>
<dbReference type="InterPro" id="IPR053028">
    <property type="entry name" value="Spo0E-like_phosphatase"/>
</dbReference>
<dbReference type="SUPFAM" id="SSF140500">
    <property type="entry name" value="BAS1536-like"/>
    <property type="match status" value="1"/>
</dbReference>
<reference evidence="1 2" key="1">
    <citation type="journal article" date="2019" name="Indoor Air">
        <title>Impacts of indoor surface finishes on bacterial viability.</title>
        <authorList>
            <person name="Hu J."/>
            <person name="Maamar S.B."/>
            <person name="Glawe A.J."/>
            <person name="Gottel N."/>
            <person name="Gilbert J.A."/>
            <person name="Hartmann E.M."/>
        </authorList>
    </citation>
    <scope>NUCLEOTIDE SEQUENCE [LARGE SCALE GENOMIC DNA]</scope>
    <source>
        <strain evidence="1 2">AF060A6</strain>
    </source>
</reference>
<dbReference type="InterPro" id="IPR018540">
    <property type="entry name" value="Spo0E-like"/>
</dbReference>
<dbReference type="STRING" id="1033734.GCA_000285535_00584"/>
<dbReference type="AlphaFoldDB" id="A0A4S3PPI8"/>
<organism evidence="1 2">
    <name type="scientific">Bacillus timonensis</name>
    <dbReference type="NCBI Taxonomy" id="1033734"/>
    <lineage>
        <taxon>Bacteria</taxon>
        <taxon>Bacillati</taxon>
        <taxon>Bacillota</taxon>
        <taxon>Bacilli</taxon>
        <taxon>Bacillales</taxon>
        <taxon>Bacillaceae</taxon>
        <taxon>Bacillus</taxon>
    </lineage>
</organism>
<dbReference type="EMBL" id="SLUB01000027">
    <property type="protein sequence ID" value="THE11520.1"/>
    <property type="molecule type" value="Genomic_DNA"/>
</dbReference>
<accession>A0A4S3PPI8</accession>
<proteinExistence type="predicted"/>
<dbReference type="GO" id="GO:0043937">
    <property type="term" value="P:regulation of sporulation"/>
    <property type="evidence" value="ECO:0007669"/>
    <property type="project" value="InterPro"/>
</dbReference>
<protein>
    <submittedName>
        <fullName evidence="1">Aspartyl-phosphate phosphatase Spo0E family protein</fullName>
    </submittedName>
</protein>
<dbReference type="PANTHER" id="PTHR41263">
    <property type="entry name" value="ASPARTYL-PHOSPHATE PHOSPHATASE YISI"/>
    <property type="match status" value="1"/>
</dbReference>
<comment type="caution">
    <text evidence="1">The sequence shown here is derived from an EMBL/GenBank/DDBJ whole genome shotgun (WGS) entry which is preliminary data.</text>
</comment>
<dbReference type="InterPro" id="IPR037208">
    <property type="entry name" value="Spo0E-like_sf"/>
</dbReference>
<dbReference type="Gene3D" id="4.10.280.10">
    <property type="entry name" value="Helix-loop-helix DNA-binding domain"/>
    <property type="match status" value="1"/>
</dbReference>
<sequence>MSKEQLLLKIEQKRTELVEIVLKHGFTATTTIKVSQDLDHLLNQYNTGRTQKSLSKG</sequence>
<name>A0A4S3PPI8_9BACI</name>
<dbReference type="Proteomes" id="UP000306477">
    <property type="component" value="Unassembled WGS sequence"/>
</dbReference>
<gene>
    <name evidence="1" type="ORF">E1I69_14555</name>
</gene>
<evidence type="ECO:0000313" key="1">
    <source>
        <dbReference type="EMBL" id="THE11520.1"/>
    </source>
</evidence>
<dbReference type="OrthoDB" id="2972613at2"/>